<comment type="caution">
    <text evidence="2">The sequence shown here is derived from an EMBL/GenBank/DDBJ whole genome shotgun (WGS) entry which is preliminary data.</text>
</comment>
<keyword evidence="3" id="KW-1185">Reference proteome</keyword>
<evidence type="ECO:0000313" key="3">
    <source>
        <dbReference type="Proteomes" id="UP001600165"/>
    </source>
</evidence>
<evidence type="ECO:0000259" key="1">
    <source>
        <dbReference type="Pfam" id="PF00117"/>
    </source>
</evidence>
<dbReference type="Gene3D" id="3.40.50.880">
    <property type="match status" value="1"/>
</dbReference>
<reference evidence="2 3" key="1">
    <citation type="submission" date="2024-10" db="EMBL/GenBank/DDBJ databases">
        <authorList>
            <person name="Ratan Roy A."/>
            <person name="Morales Sandoval P.H."/>
            <person name="De Los Santos Villalobos S."/>
            <person name="Chakraborty S."/>
            <person name="Mukherjee J."/>
        </authorList>
    </citation>
    <scope>NUCLEOTIDE SEQUENCE [LARGE SCALE GENOMIC DNA]</scope>
    <source>
        <strain evidence="2 3">S1</strain>
    </source>
</reference>
<dbReference type="Proteomes" id="UP001600165">
    <property type="component" value="Unassembled WGS sequence"/>
</dbReference>
<dbReference type="PANTHER" id="PTHR42695">
    <property type="entry name" value="GLUTAMINE AMIDOTRANSFERASE YLR126C-RELATED"/>
    <property type="match status" value="1"/>
</dbReference>
<dbReference type="InterPro" id="IPR029062">
    <property type="entry name" value="Class_I_gatase-like"/>
</dbReference>
<gene>
    <name evidence="2" type="ORF">ACFVKH_17550</name>
</gene>
<dbReference type="CDD" id="cd01741">
    <property type="entry name" value="GATase1_1"/>
    <property type="match status" value="1"/>
</dbReference>
<feature type="domain" description="Glutamine amidotransferase" evidence="1">
    <location>
        <begin position="44"/>
        <end position="179"/>
    </location>
</feature>
<dbReference type="EMBL" id="JBHZOL010000099">
    <property type="protein sequence ID" value="MFE4108091.1"/>
    <property type="molecule type" value="Genomic_DNA"/>
</dbReference>
<dbReference type="RefSeq" id="WP_377967470.1">
    <property type="nucleotide sequence ID" value="NZ_JBHZOL010000099.1"/>
</dbReference>
<proteinExistence type="predicted"/>
<dbReference type="InterPro" id="IPR044992">
    <property type="entry name" value="ChyE-like"/>
</dbReference>
<keyword evidence="2" id="KW-0315">Glutamine amidotransferase</keyword>
<dbReference type="PANTHER" id="PTHR42695:SF5">
    <property type="entry name" value="GLUTAMINE AMIDOTRANSFERASE YLR126C-RELATED"/>
    <property type="match status" value="1"/>
</dbReference>
<evidence type="ECO:0000313" key="2">
    <source>
        <dbReference type="EMBL" id="MFE4108091.1"/>
    </source>
</evidence>
<accession>A0ABW6IIR6</accession>
<dbReference type="PROSITE" id="PS51273">
    <property type="entry name" value="GATASE_TYPE_1"/>
    <property type="match status" value="1"/>
</dbReference>
<dbReference type="PRINTS" id="PR00096">
    <property type="entry name" value="GATASE"/>
</dbReference>
<protein>
    <submittedName>
        <fullName evidence="2">Glutamine amidotransferase</fullName>
    </submittedName>
</protein>
<dbReference type="SUPFAM" id="SSF52317">
    <property type="entry name" value="Class I glutamine amidotransferase-like"/>
    <property type="match status" value="1"/>
</dbReference>
<dbReference type="Pfam" id="PF00117">
    <property type="entry name" value="GATase"/>
    <property type="match status" value="1"/>
</dbReference>
<dbReference type="InterPro" id="IPR017926">
    <property type="entry name" value="GATASE"/>
</dbReference>
<name>A0ABW6IIR6_9CYAN</name>
<organism evidence="2 3">
    <name type="scientific">Almyronema epifaneia S1</name>
    <dbReference type="NCBI Taxonomy" id="2991925"/>
    <lineage>
        <taxon>Bacteria</taxon>
        <taxon>Bacillati</taxon>
        <taxon>Cyanobacteriota</taxon>
        <taxon>Cyanophyceae</taxon>
        <taxon>Nodosilineales</taxon>
        <taxon>Nodosilineaceae</taxon>
        <taxon>Almyronema</taxon>
        <taxon>Almyronema epifaneia</taxon>
    </lineage>
</organism>
<sequence length="242" mass="27086">MNQVLLVVHQETSNPGLVGHFLKTKGYALDMRCPALGDELPQSLEEHAAVVVFGGPMSANDDHTLPFIRQELDWIEQVLAAEKPFLGICLGAQLLTRVLGAQVRSHPQAIREIGYYPITPTAAGKEYFQTPMHVYHWHQEGFEIPLGATLLAEGENFANQAFCYGDFAFGLQFHPEITAEMIDLWTTKAADQLQLPGAQSRQQHFELHTHHSPTVQSWLSRFLAHWLGEDPTRQTLRPLSAA</sequence>